<comment type="caution">
    <text evidence="1">The sequence shown here is derived from an EMBL/GenBank/DDBJ whole genome shotgun (WGS) entry which is preliminary data.</text>
</comment>
<protein>
    <submittedName>
        <fullName evidence="1">Pantetheine-phosphate adenylyltransferase family protein</fullName>
    </submittedName>
</protein>
<accession>A0ACB5S6I4</accession>
<sequence length="72" mass="7933">MASVSPLLLRRRTTSAIVAAAGRGPRSCRAFYRDFGAPVAKVFLGALVTYQVLYWGWLKLESLETKEEKTGA</sequence>
<keyword evidence="1" id="KW-0808">Transferase</keyword>
<name>A0ACB5S6I4_9PEZI</name>
<proteinExistence type="predicted"/>
<keyword evidence="2" id="KW-1185">Reference proteome</keyword>
<evidence type="ECO:0000313" key="2">
    <source>
        <dbReference type="Proteomes" id="UP001165186"/>
    </source>
</evidence>
<gene>
    <name evidence="1" type="primary">g8647</name>
    <name evidence="1" type="ORF">NpPPO83_00008647</name>
</gene>
<keyword evidence="1" id="KW-0548">Nucleotidyltransferase</keyword>
<dbReference type="Proteomes" id="UP001165186">
    <property type="component" value="Unassembled WGS sequence"/>
</dbReference>
<evidence type="ECO:0000313" key="1">
    <source>
        <dbReference type="EMBL" id="GME28345.1"/>
    </source>
</evidence>
<dbReference type="EMBL" id="BSXG01000047">
    <property type="protein sequence ID" value="GME28345.1"/>
    <property type="molecule type" value="Genomic_DNA"/>
</dbReference>
<organism evidence="1 2">
    <name type="scientific">Neofusicoccum parvum</name>
    <dbReference type="NCBI Taxonomy" id="310453"/>
    <lineage>
        <taxon>Eukaryota</taxon>
        <taxon>Fungi</taxon>
        <taxon>Dikarya</taxon>
        <taxon>Ascomycota</taxon>
        <taxon>Pezizomycotina</taxon>
        <taxon>Dothideomycetes</taxon>
        <taxon>Dothideomycetes incertae sedis</taxon>
        <taxon>Botryosphaeriales</taxon>
        <taxon>Botryosphaeriaceae</taxon>
        <taxon>Neofusicoccum</taxon>
    </lineage>
</organism>
<reference evidence="1" key="1">
    <citation type="submission" date="2024-09" db="EMBL/GenBank/DDBJ databases">
        <title>Draft Genome Sequences of Neofusicoccum parvum.</title>
        <authorList>
            <person name="Ashida A."/>
            <person name="Camagna M."/>
            <person name="Tanaka A."/>
            <person name="Takemoto D."/>
        </authorList>
    </citation>
    <scope>NUCLEOTIDE SEQUENCE</scope>
    <source>
        <strain evidence="1">PPO83</strain>
    </source>
</reference>